<protein>
    <submittedName>
        <fullName evidence="1">Uncharacterized protein</fullName>
    </submittedName>
</protein>
<accession>A0A316E8V5</accession>
<name>A0A316E8V5_9BACT</name>
<evidence type="ECO:0000313" key="2">
    <source>
        <dbReference type="Proteomes" id="UP000245489"/>
    </source>
</evidence>
<dbReference type="OrthoDB" id="979507at2"/>
<organism evidence="1 2">
    <name type="scientific">Arcicella aurantiaca</name>
    <dbReference type="NCBI Taxonomy" id="591202"/>
    <lineage>
        <taxon>Bacteria</taxon>
        <taxon>Pseudomonadati</taxon>
        <taxon>Bacteroidota</taxon>
        <taxon>Cytophagia</taxon>
        <taxon>Cytophagales</taxon>
        <taxon>Flectobacillaceae</taxon>
        <taxon>Arcicella</taxon>
    </lineage>
</organism>
<gene>
    <name evidence="1" type="ORF">LV89_02304</name>
</gene>
<dbReference type="EMBL" id="QGGO01000010">
    <property type="protein sequence ID" value="PWK26795.1"/>
    <property type="molecule type" value="Genomic_DNA"/>
</dbReference>
<dbReference type="RefSeq" id="WP_109743036.1">
    <property type="nucleotide sequence ID" value="NZ_QGGO01000010.1"/>
</dbReference>
<proteinExistence type="predicted"/>
<sequence>MLKSKKLYNFIFFCIIPLIMLNGCSKKYFPPNTKNLTYDRFIDVSYIENIHAVEFLQYLESDSSSKEIYKHIQPTTAQNSQGESKLAYLYDFNNRFVPTPISINFAQHYCKWRSEVVTYGKNFGTKNIPSSLKELEEKNKLAKIVIKYSIPTKLALHIADETNISLKRYNKQLTKFKVLTQENTDSTQLYLLRCTAVMMVNGKIFIRQ</sequence>
<evidence type="ECO:0000313" key="1">
    <source>
        <dbReference type="EMBL" id="PWK26795.1"/>
    </source>
</evidence>
<comment type="caution">
    <text evidence="1">The sequence shown here is derived from an EMBL/GenBank/DDBJ whole genome shotgun (WGS) entry which is preliminary data.</text>
</comment>
<dbReference type="Proteomes" id="UP000245489">
    <property type="component" value="Unassembled WGS sequence"/>
</dbReference>
<reference evidence="1 2" key="1">
    <citation type="submission" date="2018-05" db="EMBL/GenBank/DDBJ databases">
        <title>Genomic Encyclopedia of Archaeal and Bacterial Type Strains, Phase II (KMG-II): from individual species to whole genera.</title>
        <authorList>
            <person name="Goeker M."/>
        </authorList>
    </citation>
    <scope>NUCLEOTIDE SEQUENCE [LARGE SCALE GENOMIC DNA]</scope>
    <source>
        <strain evidence="1 2">DSM 22214</strain>
    </source>
</reference>
<dbReference type="AlphaFoldDB" id="A0A316E8V5"/>
<keyword evidence="2" id="KW-1185">Reference proteome</keyword>